<evidence type="ECO:0000313" key="1">
    <source>
        <dbReference type="EMBL" id="RMZ99334.1"/>
    </source>
</evidence>
<organism evidence="1 2">
    <name type="scientific">Brachionus plicatilis</name>
    <name type="common">Marine rotifer</name>
    <name type="synonym">Brachionus muelleri</name>
    <dbReference type="NCBI Taxonomy" id="10195"/>
    <lineage>
        <taxon>Eukaryota</taxon>
        <taxon>Metazoa</taxon>
        <taxon>Spiralia</taxon>
        <taxon>Gnathifera</taxon>
        <taxon>Rotifera</taxon>
        <taxon>Eurotatoria</taxon>
        <taxon>Monogononta</taxon>
        <taxon>Pseudotrocha</taxon>
        <taxon>Ploima</taxon>
        <taxon>Brachionidae</taxon>
        <taxon>Brachionus</taxon>
    </lineage>
</organism>
<dbReference type="EMBL" id="REGN01010269">
    <property type="protein sequence ID" value="RMZ99334.1"/>
    <property type="molecule type" value="Genomic_DNA"/>
</dbReference>
<comment type="caution">
    <text evidence="1">The sequence shown here is derived from an EMBL/GenBank/DDBJ whole genome shotgun (WGS) entry which is preliminary data.</text>
</comment>
<reference evidence="1 2" key="1">
    <citation type="journal article" date="2018" name="Sci. Rep.">
        <title>Genomic signatures of local adaptation to the degree of environmental predictability in rotifers.</title>
        <authorList>
            <person name="Franch-Gras L."/>
            <person name="Hahn C."/>
            <person name="Garcia-Roger E.M."/>
            <person name="Carmona M.J."/>
            <person name="Serra M."/>
            <person name="Gomez A."/>
        </authorList>
    </citation>
    <scope>NUCLEOTIDE SEQUENCE [LARGE SCALE GENOMIC DNA]</scope>
    <source>
        <strain evidence="1">HYR1</strain>
    </source>
</reference>
<accession>A0A3M7PKR4</accession>
<sequence length="82" mass="9819">MKLSILYLRELARKLNKNISQIYTDLDIKNSTVYGQQNKEEKIVKKIFDLFFLKNFCPNKAKSFSSVTQYEVENFYHLSQFK</sequence>
<evidence type="ECO:0000313" key="2">
    <source>
        <dbReference type="Proteomes" id="UP000276133"/>
    </source>
</evidence>
<proteinExistence type="predicted"/>
<keyword evidence="2" id="KW-1185">Reference proteome</keyword>
<protein>
    <submittedName>
        <fullName evidence="1">Uncharacterized protein</fullName>
    </submittedName>
</protein>
<dbReference type="AlphaFoldDB" id="A0A3M7PKR4"/>
<name>A0A3M7PKR4_BRAPC</name>
<gene>
    <name evidence="1" type="ORF">BpHYR1_007942</name>
</gene>
<dbReference type="Proteomes" id="UP000276133">
    <property type="component" value="Unassembled WGS sequence"/>
</dbReference>